<reference evidence="1" key="1">
    <citation type="submission" date="2023-04" db="EMBL/GenBank/DDBJ databases">
        <title>Draft Genome sequencing of Naganishia species isolated from polar environments using Oxford Nanopore Technology.</title>
        <authorList>
            <person name="Leo P."/>
            <person name="Venkateswaran K."/>
        </authorList>
    </citation>
    <scope>NUCLEOTIDE SEQUENCE</scope>
    <source>
        <strain evidence="1">MNA-CCFEE 5262</strain>
    </source>
</reference>
<organism evidence="1 2">
    <name type="scientific">Naganishia adeliensis</name>
    <dbReference type="NCBI Taxonomy" id="92952"/>
    <lineage>
        <taxon>Eukaryota</taxon>
        <taxon>Fungi</taxon>
        <taxon>Dikarya</taxon>
        <taxon>Basidiomycota</taxon>
        <taxon>Agaricomycotina</taxon>
        <taxon>Tremellomycetes</taxon>
        <taxon>Filobasidiales</taxon>
        <taxon>Filobasidiaceae</taxon>
        <taxon>Naganishia</taxon>
    </lineage>
</organism>
<name>A0ACC2VPK0_9TREE</name>
<evidence type="ECO:0000313" key="2">
    <source>
        <dbReference type="Proteomes" id="UP001230649"/>
    </source>
</evidence>
<sequence length="1718" mass="190916">MQVSQLINTTQPPGPQRQSEPPQPCHRIPQEHLGAAYNDLPHDIRSLYTASVKIPTGVPRPLPPVDASVDSLRTALVPQVTDKKCNYDFSDQDADQHPSAGRIPPLDLVNSLTIARSSAWARGKVSIRFRDSADQSTARYPLWVLELWEELHELLLAQVTWEKAIGFVDRSVRSTSVPDIPALLQQIRQQICNCGWKSSLFRRRVTFEFHTLSIAPLLDETRWATKSQIDCGLITLRLEYRNKQDKIWIASSDLSDMLRLGNPLVAAGDGPTYHPSIYRTAAWLSEDVDRVIVSIVQHEDTKTFPQWWIRPGGLAGDWKGLANLVQPKASFRPRFVSRGFQKDQSSCGPAALSAIRWFLDDSTPLWSWEERLMARVKLFREILQAREVHKVVIEDTTGSLLSLPSTNYELPVKLSKPSLWNSLIARNAAGAASSPVPRVQSSGSSSGSDDGQKITPERASKPVPKKTSPTPPRGAKLSIKQREEIFQAAVDRNEIASFSEHVFKCVCPKKLMGLTRSIIKMTASYDVQLLRKHFKTDGHCRIFELDDDGAALVDADTGKVVKKGMNFKGKVYKMVPSIRSKTNTGPMDGPCVGLIGERYRPLLAARLEWDHSIPLPTGDVNRKGIMCSWTSTELSRYNAGAREAATWKLNWGTKSIQSVKCSGRGPLRHGNFLCDACHSLKSMERFQKALRRRGKDQQELSDMNAIERDEETIRRLESTRKSYLQMSAIVVHENRQRPGIIAMSNVLDDTSSPDAKVFERLAALARDGAFAGEETAMALMKQLAEFTARSQKGPDAMKGMRYDEMSKNFWTLVRGSGGFSTNQYATVKQILGGPSTRTIQRSIAERARGFAVVGALELARLDQYLKELGDLGLKDVPLVVMADATKLPKDSKRPAVSFTTVMAHDDVIGHLVGSTLSMDETAVRLDEDVDTIWKAIETEGGAASQVLAVMVGVPLDGVAPKVVALYPTDGKENGAAVKTILDELRKAIQDRGHRVLSYALDGGSAEKGAQRITRKETSQENLELAVPGFNVLLKAQIVDGTPLIMVQDVEHARKTLRNNFTSGARLMNLGKAVVCYEYLLRLLGYEGSGIVKSDLLFQDKQDDGAAVRLFNSQALESLMEEGKIREGMEGLFTVLSIFDQALETIEWLSTSLLLLIESHVTYFPNIPLQPWNHSTKGLEHWFGHARKLRQPDFTMSELLDGCRSQDIRTQIYHTGDPKLIPRAIASRKVGYQFDNERLDPNGETWDRLREWPSKTARTSIIPALAHAEACSYLHLLGMPEPRKEYSAEQLNEQHAQLFKDAYASSETGTGSSDDENETIGLDDDSSSSASDSTSESPTEGKLARDAKMQRNLRISAEAVVRAGEVRNTVLEDEETGIQDLRKARLVPTFDFSSTRTKRSTDSGRHTMSLSHLIEAPSSVGSYGTNILDPMKALEARRKTDAKPRVHTHKSKKNSATESSAGGQADVRKVRSRVRALREFGDEDKERTSRTRTKHSREIRWQSSIKCMKSALANPMDIYRGRSTLRRPLDYRGIADSSPLTPSAEPGCKRRVGGHTSPSRISDTGQSLGTDESKEQRPYLVPSQEFESTEELSSLDLMVFLPADSAGKLFTHGDDRLYFTHAPETELVHHFGPASENMQKIQAGEDEWFRVDKKVTSVWNTIATDAMGDAIEAGIRAYRTKEKSAKGVVNGNSVAKKATKRARAEGPEMESRNVRRTGE</sequence>
<accession>A0ACC2VPK0</accession>
<dbReference type="Proteomes" id="UP001230649">
    <property type="component" value="Unassembled WGS sequence"/>
</dbReference>
<comment type="caution">
    <text evidence="1">The sequence shown here is derived from an EMBL/GenBank/DDBJ whole genome shotgun (WGS) entry which is preliminary data.</text>
</comment>
<proteinExistence type="predicted"/>
<keyword evidence="2" id="KW-1185">Reference proteome</keyword>
<dbReference type="EMBL" id="JASBWS010000070">
    <property type="protein sequence ID" value="KAJ9101379.1"/>
    <property type="molecule type" value="Genomic_DNA"/>
</dbReference>
<protein>
    <submittedName>
        <fullName evidence="1">Uncharacterized protein</fullName>
    </submittedName>
</protein>
<gene>
    <name evidence="1" type="ORF">QFC20_005260</name>
</gene>
<evidence type="ECO:0000313" key="1">
    <source>
        <dbReference type="EMBL" id="KAJ9101379.1"/>
    </source>
</evidence>